<accession>A0ACC0HQN1</accession>
<name>A0ACC0HQN1_9ERIC</name>
<dbReference type="Proteomes" id="UP001060215">
    <property type="component" value="Chromosome 4"/>
</dbReference>
<keyword evidence="2" id="KW-1185">Reference proteome</keyword>
<dbReference type="EMBL" id="CM045761">
    <property type="protein sequence ID" value="KAI8014787.1"/>
    <property type="molecule type" value="Genomic_DNA"/>
</dbReference>
<comment type="caution">
    <text evidence="1">The sequence shown here is derived from an EMBL/GenBank/DDBJ whole genome shotgun (WGS) entry which is preliminary data.</text>
</comment>
<gene>
    <name evidence="1" type="ORF">LOK49_LG05G03043</name>
</gene>
<reference evidence="1 2" key="1">
    <citation type="journal article" date="2022" name="Plant J.">
        <title>Chromosome-level genome of Camellia lanceoleosa provides a valuable resource for understanding genome evolution and self-incompatibility.</title>
        <authorList>
            <person name="Gong W."/>
            <person name="Xiao S."/>
            <person name="Wang L."/>
            <person name="Liao Z."/>
            <person name="Chang Y."/>
            <person name="Mo W."/>
            <person name="Hu G."/>
            <person name="Li W."/>
            <person name="Zhao G."/>
            <person name="Zhu H."/>
            <person name="Hu X."/>
            <person name="Ji K."/>
            <person name="Xiang X."/>
            <person name="Song Q."/>
            <person name="Yuan D."/>
            <person name="Jin S."/>
            <person name="Zhang L."/>
        </authorList>
    </citation>
    <scope>NUCLEOTIDE SEQUENCE [LARGE SCALE GENOMIC DNA]</scope>
    <source>
        <strain evidence="1">SQ_2022a</strain>
    </source>
</reference>
<protein>
    <submittedName>
        <fullName evidence="1">Uncharacterized protein</fullName>
    </submittedName>
</protein>
<sequence>MSSLSDNLNSPSLCSHVTVLNINLFQKSTQGNDEMFQFLRNFVSLCVTNACLNLIACSNVLRLKPP</sequence>
<proteinExistence type="predicted"/>
<organism evidence="1 2">
    <name type="scientific">Camellia lanceoleosa</name>
    <dbReference type="NCBI Taxonomy" id="1840588"/>
    <lineage>
        <taxon>Eukaryota</taxon>
        <taxon>Viridiplantae</taxon>
        <taxon>Streptophyta</taxon>
        <taxon>Embryophyta</taxon>
        <taxon>Tracheophyta</taxon>
        <taxon>Spermatophyta</taxon>
        <taxon>Magnoliopsida</taxon>
        <taxon>eudicotyledons</taxon>
        <taxon>Gunneridae</taxon>
        <taxon>Pentapetalae</taxon>
        <taxon>asterids</taxon>
        <taxon>Ericales</taxon>
        <taxon>Theaceae</taxon>
        <taxon>Camellia</taxon>
    </lineage>
</organism>
<evidence type="ECO:0000313" key="1">
    <source>
        <dbReference type="EMBL" id="KAI8014787.1"/>
    </source>
</evidence>
<evidence type="ECO:0000313" key="2">
    <source>
        <dbReference type="Proteomes" id="UP001060215"/>
    </source>
</evidence>